<dbReference type="GO" id="GO:0016491">
    <property type="term" value="F:oxidoreductase activity"/>
    <property type="evidence" value="ECO:0007669"/>
    <property type="project" value="UniProtKB-ARBA"/>
</dbReference>
<evidence type="ECO:0000313" key="3">
    <source>
        <dbReference type="EMBL" id="UXH31981.1"/>
    </source>
</evidence>
<dbReference type="GeneID" id="58977918"/>
<dbReference type="PROSITE" id="PS51379">
    <property type="entry name" value="4FE4S_FER_2"/>
    <property type="match status" value="2"/>
</dbReference>
<dbReference type="InterPro" id="IPR017900">
    <property type="entry name" value="4Fe4S_Fe_S_CS"/>
</dbReference>
<evidence type="ECO:0000313" key="4">
    <source>
        <dbReference type="Proteomes" id="UP001369247"/>
    </source>
</evidence>
<keyword evidence="4" id="KW-1185">Reference proteome</keyword>
<feature type="domain" description="4Fe-4S ferredoxin-type" evidence="1">
    <location>
        <begin position="1"/>
        <end position="28"/>
    </location>
</feature>
<organism evidence="3">
    <name type="scientific">Methanothermobacter wolfeii</name>
    <name type="common">Methanobacterium wolfei</name>
    <dbReference type="NCBI Taxonomy" id="145261"/>
    <lineage>
        <taxon>Archaea</taxon>
        <taxon>Methanobacteriati</taxon>
        <taxon>Methanobacteriota</taxon>
        <taxon>Methanomada group</taxon>
        <taxon>Methanobacteria</taxon>
        <taxon>Methanobacteriales</taxon>
        <taxon>Methanobacteriaceae</taxon>
        <taxon>Methanothermobacter</taxon>
    </lineage>
</organism>
<name>A0A9E7RUD2_METWO</name>
<dbReference type="RefSeq" id="WP_202879477.1">
    <property type="nucleotide sequence ID" value="NZ_CP104550.1"/>
</dbReference>
<reference evidence="3" key="1">
    <citation type="submission" date="2022-09" db="EMBL/GenBank/DDBJ databases">
        <title>Characterization of three MwoI isoschizomers from sequenced genome and metagenomes.</title>
        <authorList>
            <person name="Fomenkov A."/>
            <person name="Xu S.Y."/>
            <person name="Roberts R.J."/>
        </authorList>
    </citation>
    <scope>NUCLEOTIDE SEQUENCE</scope>
    <source>
        <strain evidence="3">DSM 2970</strain>
    </source>
</reference>
<gene>
    <name evidence="3" type="ORF">N5910_01360</name>
    <name evidence="2" type="ORF">U2150_07415</name>
</gene>
<dbReference type="AlphaFoldDB" id="A0A9E7RUD2"/>
<dbReference type="EMBL" id="CP104550">
    <property type="protein sequence ID" value="UXH31981.1"/>
    <property type="molecule type" value="Genomic_DNA"/>
</dbReference>
<accession>A0A9E7RUD2</accession>
<dbReference type="Pfam" id="PF00037">
    <property type="entry name" value="Fer4"/>
    <property type="match status" value="2"/>
</dbReference>
<evidence type="ECO:0000313" key="2">
    <source>
        <dbReference type="EMBL" id="MEJ8543315.1"/>
    </source>
</evidence>
<proteinExistence type="predicted"/>
<evidence type="ECO:0000259" key="1">
    <source>
        <dbReference type="PROSITE" id="PS51379"/>
    </source>
</evidence>
<dbReference type="Gene3D" id="3.30.70.20">
    <property type="match status" value="1"/>
</dbReference>
<sequence length="50" mass="5334">MKHERSRCMLCGACENVCPYDIIEAGAKPKDECRGCGRCAAVCPVDAIGC</sequence>
<reference evidence="2 4" key="2">
    <citation type="submission" date="2023-12" db="EMBL/GenBank/DDBJ databases">
        <title>Phenotypic and Genomic Characterization of Methanothermobacter wolfeii Strain BSEL, a CO2-Capturing Archaeon with Minimal Nutrient Requirements.</title>
        <authorList>
            <person name="Ale Enriquez F."/>
            <person name="Ahring B.K."/>
        </authorList>
    </citation>
    <scope>NUCLEOTIDE SEQUENCE [LARGE SCALE GENOMIC DNA]</scope>
    <source>
        <strain evidence="2 4">BSEL-1</strain>
    </source>
</reference>
<dbReference type="Proteomes" id="UP001065373">
    <property type="component" value="Chromosome"/>
</dbReference>
<protein>
    <submittedName>
        <fullName evidence="3">4Fe-4S binding protein</fullName>
    </submittedName>
</protein>
<dbReference type="PROSITE" id="PS00198">
    <property type="entry name" value="4FE4S_FER_1"/>
    <property type="match status" value="2"/>
</dbReference>
<dbReference type="EMBL" id="JAXUHJ010000010">
    <property type="protein sequence ID" value="MEJ8543315.1"/>
    <property type="molecule type" value="Genomic_DNA"/>
</dbReference>
<dbReference type="SUPFAM" id="SSF54862">
    <property type="entry name" value="4Fe-4S ferredoxins"/>
    <property type="match status" value="1"/>
</dbReference>
<dbReference type="InterPro" id="IPR017896">
    <property type="entry name" value="4Fe4S_Fe-S-bd"/>
</dbReference>
<dbReference type="Proteomes" id="UP001369247">
    <property type="component" value="Unassembled WGS sequence"/>
</dbReference>
<feature type="domain" description="4Fe-4S ferredoxin-type" evidence="1">
    <location>
        <begin position="30"/>
        <end position="50"/>
    </location>
</feature>